<sequence length="75" mass="8924">MEQCQSLLANKEQKYQQTPMLRVLTGNVWAKHCHQKDDDWHCSYEIKNDGILITKNSFTDYDSKWSQKALIEMIF</sequence>
<reference evidence="1 2" key="1">
    <citation type="journal article" date="2017" name="Front. Immunol.">
        <title>Complete Genome Sequence of Lactobacillus casei LC5, a Potential Probiotics for Atopic Dermatitis.</title>
        <authorList>
            <person name="Kang J."/>
            <person name="Chung W.H."/>
            <person name="Lim T.J."/>
            <person name="Whon T.W."/>
            <person name="Lim S."/>
            <person name="Nam Y.D."/>
        </authorList>
    </citation>
    <scope>NUCLEOTIDE SEQUENCE [LARGE SCALE GENOMIC DNA]</scope>
    <source>
        <strain evidence="1 2">LC5</strain>
    </source>
</reference>
<gene>
    <name evidence="1" type="ORF">BGL52_01005</name>
</gene>
<accession>A0AAN1C611</accession>
<name>A0AAN1C611_LACCA</name>
<evidence type="ECO:0000313" key="1">
    <source>
        <dbReference type="EMBL" id="ARY90412.1"/>
    </source>
</evidence>
<organism evidence="1 2">
    <name type="scientific">Lacticaseibacillus casei</name>
    <name type="common">Lactobacillus casei</name>
    <dbReference type="NCBI Taxonomy" id="1582"/>
    <lineage>
        <taxon>Bacteria</taxon>
        <taxon>Bacillati</taxon>
        <taxon>Bacillota</taxon>
        <taxon>Bacilli</taxon>
        <taxon>Lactobacillales</taxon>
        <taxon>Lactobacillaceae</taxon>
        <taxon>Lacticaseibacillus</taxon>
    </lineage>
</organism>
<dbReference type="AlphaFoldDB" id="A0AAN1C611"/>
<proteinExistence type="predicted"/>
<evidence type="ECO:0000313" key="2">
    <source>
        <dbReference type="Proteomes" id="UP000195609"/>
    </source>
</evidence>
<dbReference type="EMBL" id="CP017065">
    <property type="protein sequence ID" value="ARY90412.1"/>
    <property type="molecule type" value="Genomic_DNA"/>
</dbReference>
<dbReference type="Proteomes" id="UP000195609">
    <property type="component" value="Chromosome"/>
</dbReference>
<protein>
    <submittedName>
        <fullName evidence="1">Uncharacterized protein</fullName>
    </submittedName>
</protein>